<reference evidence="2" key="1">
    <citation type="submission" date="2019-08" db="EMBL/GenBank/DDBJ databases">
        <authorList>
            <person name="Kucharzyk K."/>
            <person name="Murdoch R.W."/>
            <person name="Higgins S."/>
            <person name="Loffler F."/>
        </authorList>
    </citation>
    <scope>NUCLEOTIDE SEQUENCE</scope>
</reference>
<protein>
    <submittedName>
        <fullName evidence="2">Uncharacterized protein</fullName>
    </submittedName>
</protein>
<proteinExistence type="predicted"/>
<organism evidence="2">
    <name type="scientific">bioreactor metagenome</name>
    <dbReference type="NCBI Taxonomy" id="1076179"/>
    <lineage>
        <taxon>unclassified sequences</taxon>
        <taxon>metagenomes</taxon>
        <taxon>ecological metagenomes</taxon>
    </lineage>
</organism>
<gene>
    <name evidence="2" type="ORF">SDC9_203860</name>
</gene>
<feature type="region of interest" description="Disordered" evidence="1">
    <location>
        <begin position="1"/>
        <end position="35"/>
    </location>
</feature>
<dbReference type="AlphaFoldDB" id="A0A645J6S6"/>
<name>A0A645J6S6_9ZZZZ</name>
<sequence>MRDGGGGKQERKRPLRMSLAENPYGVQIGKPDSGPRAIDQQYIQVIRTDLHYPVRGTPAGIDAF</sequence>
<comment type="caution">
    <text evidence="2">The sequence shown here is derived from an EMBL/GenBank/DDBJ whole genome shotgun (WGS) entry which is preliminary data.</text>
</comment>
<dbReference type="EMBL" id="VSSQ01126211">
    <property type="protein sequence ID" value="MPN56174.1"/>
    <property type="molecule type" value="Genomic_DNA"/>
</dbReference>
<evidence type="ECO:0000256" key="1">
    <source>
        <dbReference type="SAM" id="MobiDB-lite"/>
    </source>
</evidence>
<accession>A0A645J6S6</accession>
<evidence type="ECO:0000313" key="2">
    <source>
        <dbReference type="EMBL" id="MPN56174.1"/>
    </source>
</evidence>